<name>A0A9W9RSW1_9EURO</name>
<dbReference type="Proteomes" id="UP001147782">
    <property type="component" value="Unassembled WGS sequence"/>
</dbReference>
<organism evidence="1 2">
    <name type="scientific">Penicillium cataractarum</name>
    <dbReference type="NCBI Taxonomy" id="2100454"/>
    <lineage>
        <taxon>Eukaryota</taxon>
        <taxon>Fungi</taxon>
        <taxon>Dikarya</taxon>
        <taxon>Ascomycota</taxon>
        <taxon>Pezizomycotina</taxon>
        <taxon>Eurotiomycetes</taxon>
        <taxon>Eurotiomycetidae</taxon>
        <taxon>Eurotiales</taxon>
        <taxon>Aspergillaceae</taxon>
        <taxon>Penicillium</taxon>
    </lineage>
</organism>
<evidence type="ECO:0000313" key="1">
    <source>
        <dbReference type="EMBL" id="KAJ5364664.1"/>
    </source>
</evidence>
<gene>
    <name evidence="1" type="ORF">N7496_010377</name>
</gene>
<reference evidence="1" key="1">
    <citation type="submission" date="2022-11" db="EMBL/GenBank/DDBJ databases">
        <authorList>
            <person name="Petersen C."/>
        </authorList>
    </citation>
    <scope>NUCLEOTIDE SEQUENCE</scope>
    <source>
        <strain evidence="1">IBT 29864</strain>
    </source>
</reference>
<proteinExistence type="predicted"/>
<reference evidence="1" key="2">
    <citation type="journal article" date="2023" name="IMA Fungus">
        <title>Comparative genomic study of the Penicillium genus elucidates a diverse pangenome and 15 lateral gene transfer events.</title>
        <authorList>
            <person name="Petersen C."/>
            <person name="Sorensen T."/>
            <person name="Nielsen M.R."/>
            <person name="Sondergaard T.E."/>
            <person name="Sorensen J.L."/>
            <person name="Fitzpatrick D.A."/>
            <person name="Frisvad J.C."/>
            <person name="Nielsen K.L."/>
        </authorList>
    </citation>
    <scope>NUCLEOTIDE SEQUENCE</scope>
    <source>
        <strain evidence="1">IBT 29864</strain>
    </source>
</reference>
<dbReference type="RefSeq" id="XP_056552290.1">
    <property type="nucleotide sequence ID" value="XM_056703290.1"/>
</dbReference>
<dbReference type="GeneID" id="81442469"/>
<comment type="caution">
    <text evidence="1">The sequence shown here is derived from an EMBL/GenBank/DDBJ whole genome shotgun (WGS) entry which is preliminary data.</text>
</comment>
<dbReference type="OrthoDB" id="4487429at2759"/>
<dbReference type="EMBL" id="JAPZBS010000008">
    <property type="protein sequence ID" value="KAJ5364664.1"/>
    <property type="molecule type" value="Genomic_DNA"/>
</dbReference>
<sequence length="72" mass="8199">MLQELYYGTRPGAIVQGWPSQGGIYTLQVSSRVEIDFLELDPFNSTLYPTNSDPEWQPKDNKHHCDLCDVLA</sequence>
<accession>A0A9W9RSW1</accession>
<protein>
    <submittedName>
        <fullName evidence="1">Uncharacterized protein</fullName>
    </submittedName>
</protein>
<keyword evidence="2" id="KW-1185">Reference proteome</keyword>
<evidence type="ECO:0000313" key="2">
    <source>
        <dbReference type="Proteomes" id="UP001147782"/>
    </source>
</evidence>
<dbReference type="AlphaFoldDB" id="A0A9W9RSW1"/>